<gene>
    <name evidence="6" type="ORF">BO86DRAFT_450244</name>
</gene>
<keyword evidence="2" id="KW-0808">Transferase</keyword>
<evidence type="ECO:0000259" key="5">
    <source>
        <dbReference type="PROSITE" id="PS50127"/>
    </source>
</evidence>
<dbReference type="SUPFAM" id="SSF56399">
    <property type="entry name" value="ADP-ribosylation"/>
    <property type="match status" value="1"/>
</dbReference>
<keyword evidence="7" id="KW-1185">Reference proteome</keyword>
<organism evidence="6 7">
    <name type="scientific">Aspergillus japonicus CBS 114.51</name>
    <dbReference type="NCBI Taxonomy" id="1448312"/>
    <lineage>
        <taxon>Eukaryota</taxon>
        <taxon>Fungi</taxon>
        <taxon>Dikarya</taxon>
        <taxon>Ascomycota</taxon>
        <taxon>Pezizomycotina</taxon>
        <taxon>Eurotiomycetes</taxon>
        <taxon>Eurotiomycetidae</taxon>
        <taxon>Eurotiales</taxon>
        <taxon>Aspergillaceae</taxon>
        <taxon>Aspergillus</taxon>
        <taxon>Aspergillus subgen. Circumdati</taxon>
    </lineage>
</organism>
<dbReference type="InterPro" id="IPR016135">
    <property type="entry name" value="UBQ-conjugating_enzyme/RWD"/>
</dbReference>
<dbReference type="Gene3D" id="3.10.110.10">
    <property type="entry name" value="Ubiquitin Conjugating Enzyme"/>
    <property type="match status" value="1"/>
</dbReference>
<dbReference type="RefSeq" id="XP_025524490.1">
    <property type="nucleotide sequence ID" value="XM_025676780.1"/>
</dbReference>
<dbReference type="SUPFAM" id="SSF54495">
    <property type="entry name" value="UBC-like"/>
    <property type="match status" value="1"/>
</dbReference>
<protein>
    <recommendedName>
        <fullName evidence="5">UBC core domain-containing protein</fullName>
    </recommendedName>
</protein>
<keyword evidence="4" id="KW-0520">NAD</keyword>
<evidence type="ECO:0000256" key="2">
    <source>
        <dbReference type="ARBA" id="ARBA00022679"/>
    </source>
</evidence>
<evidence type="ECO:0000313" key="7">
    <source>
        <dbReference type="Proteomes" id="UP000249497"/>
    </source>
</evidence>
<dbReference type="OrthoDB" id="109543at2759"/>
<dbReference type="CDD" id="cd23802">
    <property type="entry name" value="UBCc_UBE2Q"/>
    <property type="match status" value="1"/>
</dbReference>
<dbReference type="GO" id="GO:0016779">
    <property type="term" value="F:nucleotidyltransferase activity"/>
    <property type="evidence" value="ECO:0007669"/>
    <property type="project" value="UniProtKB-KW"/>
</dbReference>
<dbReference type="Pfam" id="PF00179">
    <property type="entry name" value="UQ_con"/>
    <property type="match status" value="1"/>
</dbReference>
<dbReference type="Pfam" id="PF00644">
    <property type="entry name" value="PARP"/>
    <property type="match status" value="1"/>
</dbReference>
<evidence type="ECO:0000256" key="4">
    <source>
        <dbReference type="ARBA" id="ARBA00023027"/>
    </source>
</evidence>
<dbReference type="InterPro" id="IPR051838">
    <property type="entry name" value="ARTD_PARP"/>
</dbReference>
<accession>A0A8T8WRY7</accession>
<dbReference type="Proteomes" id="UP000249497">
    <property type="component" value="Unassembled WGS sequence"/>
</dbReference>
<dbReference type="GO" id="GO:0003950">
    <property type="term" value="F:NAD+ poly-ADP-ribosyltransferase activity"/>
    <property type="evidence" value="ECO:0007669"/>
    <property type="project" value="InterPro"/>
</dbReference>
<evidence type="ECO:0000256" key="3">
    <source>
        <dbReference type="ARBA" id="ARBA00022695"/>
    </source>
</evidence>
<evidence type="ECO:0000313" key="6">
    <source>
        <dbReference type="EMBL" id="RAH78596.1"/>
    </source>
</evidence>
<dbReference type="InterPro" id="IPR012317">
    <property type="entry name" value="Poly(ADP-ribose)pol_cat_dom"/>
</dbReference>
<feature type="domain" description="UBC core" evidence="5">
    <location>
        <begin position="875"/>
        <end position="1053"/>
    </location>
</feature>
<sequence>MPRADFLRDARQASHPQLTGFKLQQDDTFTFTYSDPAGHQSCIQLLVPDLSAYPTQHEYCIWGDEGISDPVAQAIQSIGSKYNGRPLDALLQGFLNHLTGQNDESTMDTSSDGDGYDFDTDGEMDLDMGHGPDWDEVQKRLRKDLRAARQSGIKVGVLGDTRGRVIVTTSCRVAGLDISNDALQLWNVSPSDYLVLLIKYPYRYYGLDDESRSDPLQRPQMYVGLCDSYKPTMASALQALHPLGQELKALSGPKSDSTADPALGKLRSSFVTEMLTDLFNERLLDIIRLRIDHGYSWTGAELYYDTQQGTKPGVEDDRDPKYFVEEAWGTWIPDFVQDDDLGSNRDAERLSLPRIAMQYALRRFTRASEFCLVCYCKTTDSFQALNPYVCSKRLCLFQYLECGKGPKLEWQIVHHPEVVDLLVSFAYRRAKAKLLTDCLDLPLKVPHPNLESKQAVRAKLVGNTLVPQGRLELKVGEWVVLTKKVRNPNEQAIPIHHCVRMRNDDGSYILSEPVFEGKNYVGIGKSGPQSVMVTLYNQDFANLTLEEKQVMLVRLLDTLPGVDPMVEFIQGSSSHRALDLWKERISSAALYFLRWIVSSNRSCIIYDKDPEHKVTGMGSYMQFRLAQGAPDKEHEFVEAIKREVQARKKQYPTLFAWHGSPVSSWHSILRQGLHFEECRNGRSYGNGVYLARDFRLSEGYSGGSRSDQESWPSSKLGITMAISLNEVVNCSERFVCTSPYVVQEISWIMPRYLFVKCIKPVGGTSNHKSPQDVYVQDPKRTALGQGDVPVTIPLSGVRTHSAQAQRPSVGGGGICKEDAGYKSDATLDEDRRLLETKDDDSDCVALDDPLTAKMLQVLRSANVKLLPPPIDATPQATRRLMRELGATAALQARDPLTELGWYIDPERVDNPYQWLVALHSFDPSLPLARDLAATEDKCILLEVRFPPSFPYSPPFIRVVRPQFLTVAAGGGGHVTAGGAICMDLLTGSGWNPLYRMDSVLLQVRLLISSKDCPARLDARQKHDYSWHEAVDAFIRICSLHDWKVPEDFRKMKGA</sequence>
<keyword evidence="1" id="KW-0328">Glycosyltransferase</keyword>
<evidence type="ECO:0000256" key="1">
    <source>
        <dbReference type="ARBA" id="ARBA00022676"/>
    </source>
</evidence>
<keyword evidence="3" id="KW-0548">Nucleotidyltransferase</keyword>
<name>A0A8T8WRY7_ASPJA</name>
<dbReference type="PROSITE" id="PS50127">
    <property type="entry name" value="UBC_2"/>
    <property type="match status" value="1"/>
</dbReference>
<dbReference type="PANTHER" id="PTHR21328">
    <property type="entry name" value="POLY ADP-RIBOSE POLYMERASE FAMILY, MEMBER PARP"/>
    <property type="match status" value="1"/>
</dbReference>
<dbReference type="EMBL" id="KZ824825">
    <property type="protein sequence ID" value="RAH78596.1"/>
    <property type="molecule type" value="Genomic_DNA"/>
</dbReference>
<proteinExistence type="predicted"/>
<dbReference type="InterPro" id="IPR000608">
    <property type="entry name" value="UBC"/>
</dbReference>
<reference evidence="6 7" key="1">
    <citation type="submission" date="2018-02" db="EMBL/GenBank/DDBJ databases">
        <title>The genomes of Aspergillus section Nigri reveals drivers in fungal speciation.</title>
        <authorList>
            <consortium name="DOE Joint Genome Institute"/>
            <person name="Vesth T.C."/>
            <person name="Nybo J."/>
            <person name="Theobald S."/>
            <person name="Brandl J."/>
            <person name="Frisvad J.C."/>
            <person name="Nielsen K.F."/>
            <person name="Lyhne E.K."/>
            <person name="Kogle M.E."/>
            <person name="Kuo A."/>
            <person name="Riley R."/>
            <person name="Clum A."/>
            <person name="Nolan M."/>
            <person name="Lipzen A."/>
            <person name="Salamov A."/>
            <person name="Henrissat B."/>
            <person name="Wiebenga A."/>
            <person name="De vries R.P."/>
            <person name="Grigoriev I.V."/>
            <person name="Mortensen U.H."/>
            <person name="Andersen M.R."/>
            <person name="Baker S.E."/>
        </authorList>
    </citation>
    <scope>NUCLEOTIDE SEQUENCE [LARGE SCALE GENOMIC DNA]</scope>
    <source>
        <strain evidence="6 7">CBS 114.51</strain>
    </source>
</reference>
<dbReference type="GeneID" id="37180473"/>
<dbReference type="AlphaFoldDB" id="A0A8T8WRY7"/>
<dbReference type="Gene3D" id="3.90.228.10">
    <property type="match status" value="1"/>
</dbReference>